<dbReference type="EC" id="2.7.11.1" evidence="3"/>
<name>E4XHB1_OIKDI</name>
<dbReference type="PANTHER" id="PTHR22984:SF29">
    <property type="entry name" value="SERINE_THREONINE-PROTEIN KINASE PIM-1"/>
    <property type="match status" value="1"/>
</dbReference>
<dbReference type="InterPro" id="IPR008271">
    <property type="entry name" value="Ser/Thr_kinase_AS"/>
</dbReference>
<dbReference type="PROSITE" id="PS50011">
    <property type="entry name" value="PROTEIN_KINASE_DOM"/>
    <property type="match status" value="1"/>
</dbReference>
<evidence type="ECO:0000259" key="13">
    <source>
        <dbReference type="PROSITE" id="PS50011"/>
    </source>
</evidence>
<dbReference type="GO" id="GO:0004674">
    <property type="term" value="F:protein serine/threonine kinase activity"/>
    <property type="evidence" value="ECO:0007669"/>
    <property type="project" value="UniProtKB-KW"/>
</dbReference>
<comment type="cofactor">
    <cofactor evidence="1">
        <name>Mg(2+)</name>
        <dbReference type="ChEBI" id="CHEBI:18420"/>
    </cofactor>
</comment>
<keyword evidence="15" id="KW-1185">Reference proteome</keyword>
<protein>
    <recommendedName>
        <fullName evidence="3">non-specific serine/threonine protein kinase</fullName>
        <ecNumber evidence="3">2.7.11.1</ecNumber>
    </recommendedName>
</protein>
<organism evidence="14">
    <name type="scientific">Oikopleura dioica</name>
    <name type="common">Tunicate</name>
    <dbReference type="NCBI Taxonomy" id="34765"/>
    <lineage>
        <taxon>Eukaryota</taxon>
        <taxon>Metazoa</taxon>
        <taxon>Chordata</taxon>
        <taxon>Tunicata</taxon>
        <taxon>Appendicularia</taxon>
        <taxon>Copelata</taxon>
        <taxon>Oikopleuridae</taxon>
        <taxon>Oikopleura</taxon>
    </lineage>
</organism>
<evidence type="ECO:0000313" key="15">
    <source>
        <dbReference type="Proteomes" id="UP000001307"/>
    </source>
</evidence>
<evidence type="ECO:0000256" key="7">
    <source>
        <dbReference type="ARBA" id="ARBA00022777"/>
    </source>
</evidence>
<dbReference type="InterPro" id="IPR000719">
    <property type="entry name" value="Prot_kinase_dom"/>
</dbReference>
<comment type="catalytic activity">
    <reaction evidence="11">
        <text>L-seryl-[protein] + ATP = O-phospho-L-seryl-[protein] + ADP + H(+)</text>
        <dbReference type="Rhea" id="RHEA:17989"/>
        <dbReference type="Rhea" id="RHEA-COMP:9863"/>
        <dbReference type="Rhea" id="RHEA-COMP:11604"/>
        <dbReference type="ChEBI" id="CHEBI:15378"/>
        <dbReference type="ChEBI" id="CHEBI:29999"/>
        <dbReference type="ChEBI" id="CHEBI:30616"/>
        <dbReference type="ChEBI" id="CHEBI:83421"/>
        <dbReference type="ChEBI" id="CHEBI:456216"/>
        <dbReference type="EC" id="2.7.11.1"/>
    </reaction>
</comment>
<accession>E4XHB1</accession>
<dbReference type="SUPFAM" id="SSF56112">
    <property type="entry name" value="Protein kinase-like (PK-like)"/>
    <property type="match status" value="1"/>
</dbReference>
<dbReference type="Pfam" id="PF00069">
    <property type="entry name" value="Pkinase"/>
    <property type="match status" value="1"/>
</dbReference>
<dbReference type="OrthoDB" id="8596411at2759"/>
<dbReference type="AlphaFoldDB" id="E4XHB1"/>
<keyword evidence="7" id="KW-0418">Kinase</keyword>
<comment type="catalytic activity">
    <reaction evidence="10">
        <text>L-threonyl-[protein] + ATP = O-phospho-L-threonyl-[protein] + ADP + H(+)</text>
        <dbReference type="Rhea" id="RHEA:46608"/>
        <dbReference type="Rhea" id="RHEA-COMP:11060"/>
        <dbReference type="Rhea" id="RHEA-COMP:11605"/>
        <dbReference type="ChEBI" id="CHEBI:15378"/>
        <dbReference type="ChEBI" id="CHEBI:30013"/>
        <dbReference type="ChEBI" id="CHEBI:30616"/>
        <dbReference type="ChEBI" id="CHEBI:61977"/>
        <dbReference type="ChEBI" id="CHEBI:456216"/>
        <dbReference type="EC" id="2.7.11.1"/>
    </reaction>
</comment>
<dbReference type="Proteomes" id="UP000001307">
    <property type="component" value="Unassembled WGS sequence"/>
</dbReference>
<dbReference type="PROSITE" id="PS00108">
    <property type="entry name" value="PROTEIN_KINASE_ST"/>
    <property type="match status" value="1"/>
</dbReference>
<proteinExistence type="inferred from homology"/>
<evidence type="ECO:0000256" key="9">
    <source>
        <dbReference type="ARBA" id="ARBA00022842"/>
    </source>
</evidence>
<evidence type="ECO:0000256" key="11">
    <source>
        <dbReference type="ARBA" id="ARBA00048679"/>
    </source>
</evidence>
<keyword evidence="4" id="KW-0723">Serine/threonine-protein kinase</keyword>
<evidence type="ECO:0000256" key="5">
    <source>
        <dbReference type="ARBA" id="ARBA00022679"/>
    </source>
</evidence>
<gene>
    <name evidence="14" type="ORF">GSOID_T00010884001</name>
</gene>
<evidence type="ECO:0000256" key="6">
    <source>
        <dbReference type="ARBA" id="ARBA00022741"/>
    </source>
</evidence>
<reference evidence="14" key="1">
    <citation type="journal article" date="2010" name="Science">
        <title>Plasticity of animal genome architecture unmasked by rapid evolution of a pelagic tunicate.</title>
        <authorList>
            <person name="Denoeud F."/>
            <person name="Henriet S."/>
            <person name="Mungpakdee S."/>
            <person name="Aury J.M."/>
            <person name="Da Silva C."/>
            <person name="Brinkmann H."/>
            <person name="Mikhaleva J."/>
            <person name="Olsen L.C."/>
            <person name="Jubin C."/>
            <person name="Canestro C."/>
            <person name="Bouquet J.M."/>
            <person name="Danks G."/>
            <person name="Poulain J."/>
            <person name="Campsteijn C."/>
            <person name="Adamski M."/>
            <person name="Cross I."/>
            <person name="Yadetie F."/>
            <person name="Muffato M."/>
            <person name="Louis A."/>
            <person name="Butcher S."/>
            <person name="Tsagkogeorga G."/>
            <person name="Konrad A."/>
            <person name="Singh S."/>
            <person name="Jensen M.F."/>
            <person name="Cong E.H."/>
            <person name="Eikeseth-Otteraa H."/>
            <person name="Noel B."/>
            <person name="Anthouard V."/>
            <person name="Porcel B.M."/>
            <person name="Kachouri-Lafond R."/>
            <person name="Nishino A."/>
            <person name="Ugolini M."/>
            <person name="Chourrout P."/>
            <person name="Nishida H."/>
            <person name="Aasland R."/>
            <person name="Huzurbazar S."/>
            <person name="Westhof E."/>
            <person name="Delsuc F."/>
            <person name="Lehrach H."/>
            <person name="Reinhardt R."/>
            <person name="Weissenbach J."/>
            <person name="Roy S.W."/>
            <person name="Artiguenave F."/>
            <person name="Postlethwait J.H."/>
            <person name="Manak J.R."/>
            <person name="Thompson E.M."/>
            <person name="Jaillon O."/>
            <person name="Du Pasquier L."/>
            <person name="Boudinot P."/>
            <person name="Liberles D.A."/>
            <person name="Volff J.N."/>
            <person name="Philippe H."/>
            <person name="Lenhard B."/>
            <person name="Roest Crollius H."/>
            <person name="Wincker P."/>
            <person name="Chourrout D."/>
        </authorList>
    </citation>
    <scope>NUCLEOTIDE SEQUENCE [LARGE SCALE GENOMIC DNA]</scope>
</reference>
<evidence type="ECO:0000256" key="2">
    <source>
        <dbReference type="ARBA" id="ARBA00005505"/>
    </source>
</evidence>
<keyword evidence="5" id="KW-0808">Transferase</keyword>
<evidence type="ECO:0000256" key="10">
    <source>
        <dbReference type="ARBA" id="ARBA00047899"/>
    </source>
</evidence>
<dbReference type="Gene3D" id="3.30.200.20">
    <property type="entry name" value="Phosphorylase Kinase, domain 1"/>
    <property type="match status" value="1"/>
</dbReference>
<feature type="region of interest" description="Disordered" evidence="12">
    <location>
        <begin position="108"/>
        <end position="158"/>
    </location>
</feature>
<keyword evidence="9" id="KW-0460">Magnesium</keyword>
<dbReference type="GO" id="GO:0005737">
    <property type="term" value="C:cytoplasm"/>
    <property type="evidence" value="ECO:0007669"/>
    <property type="project" value="TreeGrafter"/>
</dbReference>
<dbReference type="PANTHER" id="PTHR22984">
    <property type="entry name" value="SERINE/THREONINE-PROTEIN KINASE PIM"/>
    <property type="match status" value="1"/>
</dbReference>
<dbReference type="InterPro" id="IPR051138">
    <property type="entry name" value="PIM_Ser/Thr_kinase"/>
</dbReference>
<keyword evidence="8" id="KW-0067">ATP-binding</keyword>
<dbReference type="SMART" id="SM00220">
    <property type="entry name" value="S_TKc"/>
    <property type="match status" value="1"/>
</dbReference>
<evidence type="ECO:0000256" key="1">
    <source>
        <dbReference type="ARBA" id="ARBA00001946"/>
    </source>
</evidence>
<feature type="domain" description="Protein kinase" evidence="13">
    <location>
        <begin position="166"/>
        <end position="417"/>
    </location>
</feature>
<dbReference type="InterPro" id="IPR011009">
    <property type="entry name" value="Kinase-like_dom_sf"/>
</dbReference>
<dbReference type="EMBL" id="FN653051">
    <property type="protein sequence ID" value="CBY10059.1"/>
    <property type="molecule type" value="Genomic_DNA"/>
</dbReference>
<feature type="compositionally biased region" description="Low complexity" evidence="12">
    <location>
        <begin position="140"/>
        <end position="149"/>
    </location>
</feature>
<comment type="similarity">
    <text evidence="2">Belongs to the protein kinase superfamily. CAMK Ser/Thr protein kinase family. PIM subfamily.</text>
</comment>
<dbReference type="InParanoid" id="E4XHB1"/>
<evidence type="ECO:0000256" key="4">
    <source>
        <dbReference type="ARBA" id="ARBA00022527"/>
    </source>
</evidence>
<evidence type="ECO:0000256" key="3">
    <source>
        <dbReference type="ARBA" id="ARBA00012513"/>
    </source>
</evidence>
<evidence type="ECO:0000256" key="12">
    <source>
        <dbReference type="SAM" id="MobiDB-lite"/>
    </source>
</evidence>
<evidence type="ECO:0000313" key="14">
    <source>
        <dbReference type="EMBL" id="CBY10059.1"/>
    </source>
</evidence>
<keyword evidence="6" id="KW-0547">Nucleotide-binding</keyword>
<feature type="compositionally biased region" description="Polar residues" evidence="12">
    <location>
        <begin position="112"/>
        <end position="124"/>
    </location>
</feature>
<dbReference type="GO" id="GO:0005524">
    <property type="term" value="F:ATP binding"/>
    <property type="evidence" value="ECO:0007669"/>
    <property type="project" value="UniProtKB-KW"/>
</dbReference>
<sequence length="417" mass="48540">MAIKADVCSSKTDYSNILERRIFIFRVLISQIFSLSAESKLCLTFYFRFFPSLAGRTNLCWAFTKPPEDFIFFISQSRFFSYFLHFSSKNKLIQNMMETIETEKRLWGDSDSGFSNNTSPTGSYRQNNRQRKPQQPPLSPSRSISGSSSSEEEPERNRAVTLRDLYSLRQVLSDTSNGTVFSGRRRRDGRAVAIKRIMRNRVKRWGIVRGRQVPMEVALLRRVNEKRHSGIVEVLEWFECADCFLVVMARPTPVMDLFDYVSKRKRLTEKESQKIMLQIIDSIEHCQNRTVFHRDIKLENILIVPTNLQTTLIDFGCGAFAKEEEFNDFAGTPQYYPPEWFLERRYNGHAQTVWACGVLLYSLVTGRLPFASTEEICARRVHWPDSVQLTSGVKNLIATVFNCENFRYREILRNKII</sequence>
<dbReference type="Gene3D" id="1.10.510.10">
    <property type="entry name" value="Transferase(Phosphotransferase) domain 1"/>
    <property type="match status" value="1"/>
</dbReference>
<evidence type="ECO:0000256" key="8">
    <source>
        <dbReference type="ARBA" id="ARBA00022840"/>
    </source>
</evidence>